<dbReference type="PANTHER" id="PTHR11265:SF0">
    <property type="entry name" value="12S RRNA N4-METHYLCYTIDINE METHYLTRANSFERASE"/>
    <property type="match status" value="1"/>
</dbReference>
<dbReference type="AlphaFoldDB" id="B6BWD9"/>
<comment type="similarity">
    <text evidence="1">Belongs to the methyltransferase superfamily. RsmH family.</text>
</comment>
<dbReference type="GO" id="GO:0005737">
    <property type="term" value="C:cytoplasm"/>
    <property type="evidence" value="ECO:0007669"/>
    <property type="project" value="TreeGrafter"/>
</dbReference>
<dbReference type="PANTHER" id="PTHR11265">
    <property type="entry name" value="S-ADENOSYL-METHYLTRANSFERASE MRAW"/>
    <property type="match status" value="1"/>
</dbReference>
<dbReference type="Gene3D" id="1.10.150.170">
    <property type="entry name" value="Putative methyltransferase TM0872, insert domain"/>
    <property type="match status" value="1"/>
</dbReference>
<dbReference type="InterPro" id="IPR002903">
    <property type="entry name" value="RsmH"/>
</dbReference>
<dbReference type="SUPFAM" id="SSF53335">
    <property type="entry name" value="S-adenosyl-L-methionine-dependent methyltransferases"/>
    <property type="match status" value="1"/>
</dbReference>
<dbReference type="Pfam" id="PF01795">
    <property type="entry name" value="Methyltransf_5"/>
    <property type="match status" value="1"/>
</dbReference>
<evidence type="ECO:0000313" key="8">
    <source>
        <dbReference type="Proteomes" id="UP000004188"/>
    </source>
</evidence>
<keyword evidence="2" id="KW-0963">Cytoplasm</keyword>
<gene>
    <name evidence="7" type="primary">mraW</name>
    <name evidence="7" type="ORF">KB13_473</name>
</gene>
<evidence type="ECO:0000256" key="6">
    <source>
        <dbReference type="ARBA" id="ARBA00022691"/>
    </source>
</evidence>
<keyword evidence="6" id="KW-0949">S-adenosyl-L-methionine</keyword>
<dbReference type="FunFam" id="1.10.150.170:FF:000001">
    <property type="entry name" value="Ribosomal RNA small subunit methyltransferase H"/>
    <property type="match status" value="1"/>
</dbReference>
<dbReference type="GO" id="GO:0071424">
    <property type="term" value="F:rRNA (cytosine-N4-)-methyltransferase activity"/>
    <property type="evidence" value="ECO:0007669"/>
    <property type="project" value="TreeGrafter"/>
</dbReference>
<evidence type="ECO:0000256" key="1">
    <source>
        <dbReference type="ARBA" id="ARBA00010396"/>
    </source>
</evidence>
<dbReference type="NCBIfam" id="TIGR00006">
    <property type="entry name" value="16S rRNA (cytosine(1402)-N(4))-methyltransferase RsmH"/>
    <property type="match status" value="1"/>
</dbReference>
<accession>B6BWD9</accession>
<dbReference type="InterPro" id="IPR029063">
    <property type="entry name" value="SAM-dependent_MTases_sf"/>
</dbReference>
<dbReference type="HOGENOM" id="CLU_038422_2_1_4"/>
<evidence type="ECO:0000256" key="5">
    <source>
        <dbReference type="ARBA" id="ARBA00022679"/>
    </source>
</evidence>
<dbReference type="EMBL" id="DS995299">
    <property type="protein sequence ID" value="EDZ64341.1"/>
    <property type="molecule type" value="Genomic_DNA"/>
</dbReference>
<reference evidence="8" key="1">
    <citation type="journal article" date="2012" name="Stand. Genomic Sci.">
        <title>Genome sequence of strain HIMB624, a cultured representative from the OM43 clade of marine Betaproteobacteria.</title>
        <authorList>
            <person name="Huggett M.J."/>
            <person name="Hayakawa D.H."/>
            <person name="Rappe M.S."/>
        </authorList>
    </citation>
    <scope>NUCLEOTIDE SEQUENCE [LARGE SCALE GENOMIC DNA]</scope>
    <source>
        <strain evidence="8">KB13</strain>
    </source>
</reference>
<name>B6BWD9_9PROT</name>
<keyword evidence="8" id="KW-1185">Reference proteome</keyword>
<organism evidence="7 8">
    <name type="scientific">beta proteobacterium KB13</name>
    <dbReference type="NCBI Taxonomy" id="314607"/>
    <lineage>
        <taxon>Bacteria</taxon>
        <taxon>Pseudomonadati</taxon>
        <taxon>Pseudomonadota</taxon>
        <taxon>Betaproteobacteria</taxon>
        <taxon>Nitrosomonadales</taxon>
        <taxon>OM43 clade</taxon>
    </lineage>
</organism>
<evidence type="ECO:0000313" key="7">
    <source>
        <dbReference type="EMBL" id="EDZ64341.1"/>
    </source>
</evidence>
<dbReference type="Proteomes" id="UP000004188">
    <property type="component" value="Unassembled WGS sequence"/>
</dbReference>
<sequence>MDLGVSSPQLDDASRGFSFMHNGPLDMRMDQSQTLDACEVVNKYNESDLIKIFRDYGEEKFAKRIASNICKIRNEKNITSTLELANIVKKSVPYTNSRKHPATKVFQALRIEVNQELNELKEALPLLFDVLKPQGRLLALTFHSLEDRIVKNFIKEITKLAPDTIPKFIPIRNTDHHEKTKANVICNLIASTEEVEANPRSRSARLRGVEKK</sequence>
<keyword evidence="4 7" id="KW-0489">Methyltransferase</keyword>
<keyword evidence="5 7" id="KW-0808">Transferase</keyword>
<dbReference type="SUPFAM" id="SSF81799">
    <property type="entry name" value="Putative methyltransferase TM0872, insert domain"/>
    <property type="match status" value="1"/>
</dbReference>
<dbReference type="eggNOG" id="COG0275">
    <property type="taxonomic scope" value="Bacteria"/>
</dbReference>
<evidence type="ECO:0000256" key="4">
    <source>
        <dbReference type="ARBA" id="ARBA00022603"/>
    </source>
</evidence>
<protein>
    <submittedName>
        <fullName evidence="7">S-adenosyl-methyltransferase MraW</fullName>
    </submittedName>
</protein>
<dbReference type="STRING" id="314607.KB13_473"/>
<evidence type="ECO:0000256" key="2">
    <source>
        <dbReference type="ARBA" id="ARBA00022490"/>
    </source>
</evidence>
<dbReference type="GO" id="GO:0070475">
    <property type="term" value="P:rRNA base methylation"/>
    <property type="evidence" value="ECO:0007669"/>
    <property type="project" value="TreeGrafter"/>
</dbReference>
<proteinExistence type="inferred from homology"/>
<dbReference type="InterPro" id="IPR023397">
    <property type="entry name" value="SAM-dep_MeTrfase_MraW_recog"/>
</dbReference>
<evidence type="ECO:0000256" key="3">
    <source>
        <dbReference type="ARBA" id="ARBA00022552"/>
    </source>
</evidence>
<keyword evidence="3" id="KW-0698">rRNA processing</keyword>